<evidence type="ECO:0000313" key="2">
    <source>
        <dbReference type="Proteomes" id="UP000594508"/>
    </source>
</evidence>
<organism evidence="1 2">
    <name type="scientific">Campylobacter concisus</name>
    <dbReference type="NCBI Taxonomy" id="199"/>
    <lineage>
        <taxon>Bacteria</taxon>
        <taxon>Pseudomonadati</taxon>
        <taxon>Campylobacterota</taxon>
        <taxon>Epsilonproteobacteria</taxon>
        <taxon>Campylobacterales</taxon>
        <taxon>Campylobacteraceae</taxon>
        <taxon>Campylobacter</taxon>
    </lineage>
</organism>
<dbReference type="AlphaFoldDB" id="A0A7S9RF10"/>
<dbReference type="Proteomes" id="UP000594508">
    <property type="component" value="Chromosome"/>
</dbReference>
<evidence type="ECO:0000313" key="1">
    <source>
        <dbReference type="EMBL" id="QPH90483.1"/>
    </source>
</evidence>
<sequence>MIIYDKNGQILAMGDISLGLLEFKDIREFLSEHKDIDELVLDYKESGVFIDYLAKRPNLRVNLKTKNGKILNATLKFSKISSVKNEEYFELLILDQTEIYSQNQQAAIKAKTKLRLPNLRVDEKELLDKEEEVLNESWFSETASFLNLSKSEFATYLSIFLSKAKDKMIFIQSAVQARDTKFLEESIKILKEPALNLKITPLVANFDALLTRPNKMKKIAHINERLGEISTLCNKFSKRLGNEGQ</sequence>
<name>A0A7S9RF10_9BACT</name>
<accession>A0A7S9RF10</accession>
<protein>
    <submittedName>
        <fullName evidence="1">Uncharacterized protein</fullName>
    </submittedName>
</protein>
<dbReference type="RefSeq" id="WP_107915975.1">
    <property type="nucleotide sequence ID" value="NZ_CP060707.1"/>
</dbReference>
<dbReference type="EMBL" id="CP060707">
    <property type="protein sequence ID" value="QPH90483.1"/>
    <property type="molecule type" value="Genomic_DNA"/>
</dbReference>
<reference evidence="1 2" key="1">
    <citation type="journal article" date="2018" name="Emerg. Microbes Infect.">
        <title>Genomic analysis of oral Campylobacter concisus strains identified a potential bacterial molecular marker associated with active Crohn's disease.</title>
        <authorList>
            <person name="Liu F."/>
            <person name="Ma R."/>
            <person name="Tay C.Y.A."/>
            <person name="Octavia S."/>
            <person name="Lan R."/>
            <person name="Chung H.K.L."/>
            <person name="Riordan S.M."/>
            <person name="Grimm M.C."/>
            <person name="Leong R.W."/>
            <person name="Tanaka M.M."/>
            <person name="Connor S."/>
            <person name="Zhang L."/>
        </authorList>
    </citation>
    <scope>NUCLEOTIDE SEQUENCE [LARGE SCALE GENOMIC DNA]</scope>
    <source>
        <strain evidence="1 2">P1CDO2</strain>
    </source>
</reference>
<proteinExistence type="predicted"/>
<gene>
    <name evidence="1" type="ORF">CVT00_02780</name>
</gene>